<comment type="subcellular location">
    <subcellularLocation>
        <location evidence="1">Endomembrane system</location>
        <topology evidence="1">Multi-pass membrane protein</topology>
    </subcellularLocation>
</comment>
<keyword evidence="9" id="KW-1185">Reference proteome</keyword>
<reference evidence="8 9" key="1">
    <citation type="journal article" date="2020" name="Elife">
        <title>Loss of centromere function drives karyotype evolution in closely related Malassezia species.</title>
        <authorList>
            <person name="Sankaranarayanan S.R."/>
            <person name="Ianiri G."/>
            <person name="Coelho M.A."/>
            <person name="Reza M.H."/>
            <person name="Thimmappa B.C."/>
            <person name="Ganguly P."/>
            <person name="Vadnala R.N."/>
            <person name="Sun S."/>
            <person name="Siddharthan R."/>
            <person name="Tellgren-Roth C."/>
            <person name="Dawson T.L."/>
            <person name="Heitman J."/>
            <person name="Sanyal K."/>
        </authorList>
    </citation>
    <scope>NUCLEOTIDE SEQUENCE [LARGE SCALE GENOMIC DNA]</scope>
    <source>
        <strain evidence="8">CBS14141</strain>
    </source>
</reference>
<evidence type="ECO:0000313" key="8">
    <source>
        <dbReference type="EMBL" id="WFD46231.1"/>
    </source>
</evidence>
<protein>
    <recommendedName>
        <fullName evidence="5">Endopeptidase S2P</fullName>
    </recommendedName>
</protein>
<proteinExistence type="predicted"/>
<evidence type="ECO:0000256" key="6">
    <source>
        <dbReference type="SAM" id="Phobius"/>
    </source>
</evidence>
<accession>A0ABY8EKW7</accession>
<sequence length="335" mass="36789">MGLTVVFPLIPIAHVALPRLDGRLTRREQLRVISAGVWHNVCILAVLYAVLVSGIARVFWTDAQALRITRSADVDLREWLPVGALIHSINDRALAPMQPAARREVWDAMLHNDLPLAQGWCVDAPRWANASDACCAVPTALETCFKGEEARCLPTSDVLLLAARCETTCDGVCVRPAPHESLAWLMLDDAQSTEQVILRGPFDTLPASVAVSTERLVAWLRVWGLEALGDAAAYLCGVLMFSLTLVNTTLCLLNMLPIAPLDGGAYVRLVLVEAYAWRHGDVSDIYVLDADEEEAEEAPWAARVERVLWLVQVVTYALCAMALVRSFAAALHYVR</sequence>
<dbReference type="Pfam" id="PF02163">
    <property type="entry name" value="Peptidase_M50"/>
    <property type="match status" value="1"/>
</dbReference>
<keyword evidence="4 6" id="KW-0472">Membrane</keyword>
<name>A0ABY8EKW7_MALFU</name>
<evidence type="ECO:0000256" key="5">
    <source>
        <dbReference type="ARBA" id="ARBA00032658"/>
    </source>
</evidence>
<evidence type="ECO:0000256" key="2">
    <source>
        <dbReference type="ARBA" id="ARBA00022692"/>
    </source>
</evidence>
<keyword evidence="8" id="KW-0378">Hydrolase</keyword>
<evidence type="ECO:0000256" key="1">
    <source>
        <dbReference type="ARBA" id="ARBA00004127"/>
    </source>
</evidence>
<dbReference type="Proteomes" id="UP000818624">
    <property type="component" value="Chromosome 1"/>
</dbReference>
<keyword evidence="3 6" id="KW-1133">Transmembrane helix</keyword>
<dbReference type="GO" id="GO:0016787">
    <property type="term" value="F:hydrolase activity"/>
    <property type="evidence" value="ECO:0007669"/>
    <property type="project" value="UniProtKB-KW"/>
</dbReference>
<evidence type="ECO:0000259" key="7">
    <source>
        <dbReference type="Pfam" id="PF02163"/>
    </source>
</evidence>
<dbReference type="InterPro" id="IPR008915">
    <property type="entry name" value="Peptidase_M50"/>
</dbReference>
<evidence type="ECO:0000256" key="3">
    <source>
        <dbReference type="ARBA" id="ARBA00022989"/>
    </source>
</evidence>
<gene>
    <name evidence="8" type="ORF">GLX27_000863</name>
</gene>
<dbReference type="EMBL" id="CP046234">
    <property type="protein sequence ID" value="WFD46231.1"/>
    <property type="molecule type" value="Genomic_DNA"/>
</dbReference>
<dbReference type="PANTHER" id="PTHR13325:SF3">
    <property type="entry name" value="MEMBRANE-BOUND TRANSCRIPTION FACTOR SITE-2 PROTEASE"/>
    <property type="match status" value="1"/>
</dbReference>
<dbReference type="PANTHER" id="PTHR13325">
    <property type="entry name" value="PROTEASE M50 MEMBRANE-BOUND TRANSCRIPTION FACTOR SITE 2 PROTEASE"/>
    <property type="match status" value="1"/>
</dbReference>
<dbReference type="InterPro" id="IPR001193">
    <property type="entry name" value="MBTPS2"/>
</dbReference>
<evidence type="ECO:0000313" key="9">
    <source>
        <dbReference type="Proteomes" id="UP000818624"/>
    </source>
</evidence>
<evidence type="ECO:0000256" key="4">
    <source>
        <dbReference type="ARBA" id="ARBA00023136"/>
    </source>
</evidence>
<feature type="transmembrane region" description="Helical" evidence="6">
    <location>
        <begin position="37"/>
        <end position="60"/>
    </location>
</feature>
<keyword evidence="2 6" id="KW-0812">Transmembrane</keyword>
<feature type="transmembrane region" description="Helical" evidence="6">
    <location>
        <begin position="231"/>
        <end position="256"/>
    </location>
</feature>
<feature type="domain" description="Peptidase M50" evidence="7">
    <location>
        <begin position="25"/>
        <end position="272"/>
    </location>
</feature>
<feature type="transmembrane region" description="Helical" evidence="6">
    <location>
        <begin position="309"/>
        <end position="334"/>
    </location>
</feature>
<organism evidence="8 9">
    <name type="scientific">Malassezia furfur</name>
    <name type="common">Pityriasis versicolor infection agent</name>
    <name type="synonym">Pityrosporum furfur</name>
    <dbReference type="NCBI Taxonomy" id="55194"/>
    <lineage>
        <taxon>Eukaryota</taxon>
        <taxon>Fungi</taxon>
        <taxon>Dikarya</taxon>
        <taxon>Basidiomycota</taxon>
        <taxon>Ustilaginomycotina</taxon>
        <taxon>Malasseziomycetes</taxon>
        <taxon>Malasseziales</taxon>
        <taxon>Malasseziaceae</taxon>
        <taxon>Malassezia</taxon>
    </lineage>
</organism>